<organism evidence="2 3">
    <name type="scientific">Nicotiana attenuata</name>
    <name type="common">Coyote tobacco</name>
    <dbReference type="NCBI Taxonomy" id="49451"/>
    <lineage>
        <taxon>Eukaryota</taxon>
        <taxon>Viridiplantae</taxon>
        <taxon>Streptophyta</taxon>
        <taxon>Embryophyta</taxon>
        <taxon>Tracheophyta</taxon>
        <taxon>Spermatophyta</taxon>
        <taxon>Magnoliopsida</taxon>
        <taxon>eudicotyledons</taxon>
        <taxon>Gunneridae</taxon>
        <taxon>Pentapetalae</taxon>
        <taxon>asterids</taxon>
        <taxon>lamiids</taxon>
        <taxon>Solanales</taxon>
        <taxon>Solanaceae</taxon>
        <taxon>Nicotianoideae</taxon>
        <taxon>Nicotianeae</taxon>
        <taxon>Nicotiana</taxon>
    </lineage>
</organism>
<name>A0A1J6L228_NICAT</name>
<accession>A0A1J6L228</accession>
<evidence type="ECO:0000313" key="3">
    <source>
        <dbReference type="Proteomes" id="UP000187609"/>
    </source>
</evidence>
<dbReference type="EMBL" id="MJEQ01002270">
    <property type="protein sequence ID" value="OIT27807.1"/>
    <property type="molecule type" value="Genomic_DNA"/>
</dbReference>
<keyword evidence="3" id="KW-1185">Reference proteome</keyword>
<reference evidence="2" key="1">
    <citation type="submission" date="2016-11" db="EMBL/GenBank/DDBJ databases">
        <title>The genome of Nicotiana attenuata.</title>
        <authorList>
            <person name="Xu S."/>
            <person name="Brockmoeller T."/>
            <person name="Gaquerel E."/>
            <person name="Navarro A."/>
            <person name="Kuhl H."/>
            <person name="Gase K."/>
            <person name="Ling Z."/>
            <person name="Zhou W."/>
            <person name="Kreitzer C."/>
            <person name="Stanke M."/>
            <person name="Tang H."/>
            <person name="Lyons E."/>
            <person name="Pandey P."/>
            <person name="Pandey S.P."/>
            <person name="Timmermann B."/>
            <person name="Baldwin I.T."/>
        </authorList>
    </citation>
    <scope>NUCLEOTIDE SEQUENCE [LARGE SCALE GENOMIC DNA]</scope>
    <source>
        <strain evidence="2">UT</strain>
    </source>
</reference>
<evidence type="ECO:0000313" key="2">
    <source>
        <dbReference type="EMBL" id="OIT27807.1"/>
    </source>
</evidence>
<keyword evidence="1" id="KW-0812">Transmembrane</keyword>
<keyword evidence="1" id="KW-1133">Transmembrane helix</keyword>
<dbReference type="AlphaFoldDB" id="A0A1J6L228"/>
<protein>
    <submittedName>
        <fullName evidence="2">Uncharacterized protein</fullName>
    </submittedName>
</protein>
<keyword evidence="1" id="KW-0472">Membrane</keyword>
<gene>
    <name evidence="2" type="ORF">A4A49_33772</name>
</gene>
<sequence>MPYSSFHLFDSLHWISSSVPKRRDRGVQTCFILLLPISASILFRLIFSHQSPLVFYYMSYQMSMKKLCPYRIELLLLVRVFNTCNHHN</sequence>
<feature type="transmembrane region" description="Helical" evidence="1">
    <location>
        <begin position="26"/>
        <end position="47"/>
    </location>
</feature>
<proteinExistence type="predicted"/>
<evidence type="ECO:0000256" key="1">
    <source>
        <dbReference type="SAM" id="Phobius"/>
    </source>
</evidence>
<dbReference type="Proteomes" id="UP000187609">
    <property type="component" value="Unassembled WGS sequence"/>
</dbReference>
<comment type="caution">
    <text evidence="2">The sequence shown here is derived from an EMBL/GenBank/DDBJ whole genome shotgun (WGS) entry which is preliminary data.</text>
</comment>
<dbReference type="Gramene" id="OIT27807">
    <property type="protein sequence ID" value="OIT27807"/>
    <property type="gene ID" value="A4A49_33772"/>
</dbReference>